<evidence type="ECO:0000256" key="6">
    <source>
        <dbReference type="ARBA" id="ARBA00022989"/>
    </source>
</evidence>
<evidence type="ECO:0000256" key="7">
    <source>
        <dbReference type="ARBA" id="ARBA00023136"/>
    </source>
</evidence>
<feature type="transmembrane region" description="Helical" evidence="10">
    <location>
        <begin position="37"/>
        <end position="55"/>
    </location>
</feature>
<feature type="transmembrane region" description="Helical" evidence="10">
    <location>
        <begin position="133"/>
        <end position="150"/>
    </location>
</feature>
<dbReference type="GO" id="GO:0004984">
    <property type="term" value="F:olfactory receptor activity"/>
    <property type="evidence" value="ECO:0007669"/>
    <property type="project" value="InterPro"/>
</dbReference>
<feature type="transmembrane region" description="Helical" evidence="10">
    <location>
        <begin position="623"/>
        <end position="645"/>
    </location>
</feature>
<evidence type="ECO:0000256" key="4">
    <source>
        <dbReference type="ARBA" id="ARBA00022692"/>
    </source>
</evidence>
<dbReference type="GO" id="GO:0007165">
    <property type="term" value="P:signal transduction"/>
    <property type="evidence" value="ECO:0007669"/>
    <property type="project" value="UniProtKB-KW"/>
</dbReference>
<evidence type="ECO:0000313" key="12">
    <source>
        <dbReference type="Proteomes" id="UP000826195"/>
    </source>
</evidence>
<keyword evidence="12" id="KW-1185">Reference proteome</keyword>
<evidence type="ECO:0000256" key="2">
    <source>
        <dbReference type="ARBA" id="ARBA00022475"/>
    </source>
</evidence>
<dbReference type="Proteomes" id="UP000826195">
    <property type="component" value="Unassembled WGS sequence"/>
</dbReference>
<feature type="transmembrane region" description="Helical" evidence="10">
    <location>
        <begin position="527"/>
        <end position="547"/>
    </location>
</feature>
<gene>
    <name evidence="11" type="ORF">KQX54_008934</name>
</gene>
<evidence type="ECO:0000313" key="11">
    <source>
        <dbReference type="EMBL" id="KAH0549400.1"/>
    </source>
</evidence>
<keyword evidence="9" id="KW-0807">Transducer</keyword>
<dbReference type="GO" id="GO:0005886">
    <property type="term" value="C:plasma membrane"/>
    <property type="evidence" value="ECO:0007669"/>
    <property type="project" value="UniProtKB-SubCell"/>
</dbReference>
<feature type="transmembrane region" description="Helical" evidence="10">
    <location>
        <begin position="424"/>
        <end position="442"/>
    </location>
</feature>
<feature type="transmembrane region" description="Helical" evidence="10">
    <location>
        <begin position="301"/>
        <end position="320"/>
    </location>
</feature>
<proteinExistence type="predicted"/>
<accession>A0AAV7IAW7</accession>
<dbReference type="PANTHER" id="PTHR21137">
    <property type="entry name" value="ODORANT RECEPTOR"/>
    <property type="match status" value="1"/>
</dbReference>
<keyword evidence="8" id="KW-0675">Receptor</keyword>
<evidence type="ECO:0000256" key="3">
    <source>
        <dbReference type="ARBA" id="ARBA00022606"/>
    </source>
</evidence>
<dbReference type="GO" id="GO:0005549">
    <property type="term" value="F:odorant binding"/>
    <property type="evidence" value="ECO:0007669"/>
    <property type="project" value="InterPro"/>
</dbReference>
<reference evidence="11 12" key="1">
    <citation type="journal article" date="2021" name="J. Hered.">
        <title>A chromosome-level genome assembly of the parasitoid wasp, Cotesia glomerata (Hymenoptera: Braconidae).</title>
        <authorList>
            <person name="Pinto B.J."/>
            <person name="Weis J.J."/>
            <person name="Gamble T."/>
            <person name="Ode P.J."/>
            <person name="Paul R."/>
            <person name="Zaspel J.M."/>
        </authorList>
    </citation>
    <scope>NUCLEOTIDE SEQUENCE [LARGE SCALE GENOMIC DNA]</scope>
    <source>
        <strain evidence="11">CgM1</strain>
    </source>
</reference>
<dbReference type="EMBL" id="JAHXZJ010001864">
    <property type="protein sequence ID" value="KAH0549400.1"/>
    <property type="molecule type" value="Genomic_DNA"/>
</dbReference>
<sequence length="747" mass="86004">MTPILPQSFFILTCIGVWRPVEWQGWKCVLYDAYSRFVVITNFAFSLSQFLGVLLVRTSINELTNNMSMLLVMVTACGKIVGILFNRNEILEILRSLEEKPFKPRDQFEEDIRKKYIHISREDSPKSLITRSYFVYLTIGVIGILLTRIPEAKVLGVLPFSSWLPYNYSKQNIYVITAAQQVFNSVISTYTHAGFDTLFPGLMMYISAQTKILQYRFDKVIKALERLNFNRSVNQNTKIAERNIITEWVECHIAVLSFADYVYEIFSKPVFLQYCSSSIMLCGAVYYFSSIPMDYVECVSTMVFIIGLILQIFMCCTSAHQLTLQFENLNEGMYNTDWFNLSINARKSMIIIGLKTFQPVLFMSASEAKNRDFSSANSALEQPASTLVLIRINTMTTAVLSHSLFILTLVGLWRPIDWRGWKSLLYNSYTYFVAFANFVFILTEFVDIVTNSSSVNDLTNGLTKIMGQLGAFGKVVGIMLNRKMILQGIKLLELKPFKLEDQDEKNVLKKYISISKAWFPYNYSKPILFQTTAAFQLITFFNGAYVHVAFDTLFLRMMLCVVFQISVLEHRLEIIISSMKKLVKNNNMNLSTDEVYICDMLIEEWVNHHNAILKFSQNMYENFSGSIFLQYCLSSTQICVCVYTISNVPFLSGVFMSEMVLLIGTIMQIFLLCISAHQVTLKFDDLNYSVYCIEWFYLNTYLQKSISIIISKTMKPVVFKSGYFVTLSLESLKHVMKLSYSIYNLLQ</sequence>
<feature type="transmembrane region" description="Helical" evidence="10">
    <location>
        <begin position="271"/>
        <end position="289"/>
    </location>
</feature>
<dbReference type="PANTHER" id="PTHR21137:SF35">
    <property type="entry name" value="ODORANT RECEPTOR 19A-RELATED"/>
    <property type="match status" value="1"/>
</dbReference>
<keyword evidence="2" id="KW-1003">Cell membrane</keyword>
<keyword evidence="3" id="KW-0716">Sensory transduction</keyword>
<keyword evidence="6 10" id="KW-1133">Transmembrane helix</keyword>
<evidence type="ECO:0000256" key="9">
    <source>
        <dbReference type="ARBA" id="ARBA00023224"/>
    </source>
</evidence>
<evidence type="ECO:0000256" key="5">
    <source>
        <dbReference type="ARBA" id="ARBA00022725"/>
    </source>
</evidence>
<keyword evidence="7 10" id="KW-0472">Membrane</keyword>
<evidence type="ECO:0000256" key="1">
    <source>
        <dbReference type="ARBA" id="ARBA00004651"/>
    </source>
</evidence>
<dbReference type="InterPro" id="IPR004117">
    <property type="entry name" value="7tm6_olfct_rcpt"/>
</dbReference>
<keyword evidence="5" id="KW-0552">Olfaction</keyword>
<evidence type="ECO:0000256" key="8">
    <source>
        <dbReference type="ARBA" id="ARBA00023170"/>
    </source>
</evidence>
<evidence type="ECO:0008006" key="13">
    <source>
        <dbReference type="Google" id="ProtNLM"/>
    </source>
</evidence>
<feature type="transmembrane region" description="Helical" evidence="10">
    <location>
        <begin position="388"/>
        <end position="412"/>
    </location>
</feature>
<dbReference type="AlphaFoldDB" id="A0AAV7IAW7"/>
<name>A0AAV7IAW7_COTGL</name>
<evidence type="ECO:0000256" key="10">
    <source>
        <dbReference type="SAM" id="Phobius"/>
    </source>
</evidence>
<protein>
    <recommendedName>
        <fullName evidence="13">Odorant receptor</fullName>
    </recommendedName>
</protein>
<feature type="transmembrane region" description="Helical" evidence="10">
    <location>
        <begin position="67"/>
        <end position="85"/>
    </location>
</feature>
<organism evidence="11 12">
    <name type="scientific">Cotesia glomerata</name>
    <name type="common">Lepidopteran parasitic wasp</name>
    <name type="synonym">Apanteles glomeratus</name>
    <dbReference type="NCBI Taxonomy" id="32391"/>
    <lineage>
        <taxon>Eukaryota</taxon>
        <taxon>Metazoa</taxon>
        <taxon>Ecdysozoa</taxon>
        <taxon>Arthropoda</taxon>
        <taxon>Hexapoda</taxon>
        <taxon>Insecta</taxon>
        <taxon>Pterygota</taxon>
        <taxon>Neoptera</taxon>
        <taxon>Endopterygota</taxon>
        <taxon>Hymenoptera</taxon>
        <taxon>Apocrita</taxon>
        <taxon>Ichneumonoidea</taxon>
        <taxon>Braconidae</taxon>
        <taxon>Microgastrinae</taxon>
        <taxon>Cotesia</taxon>
    </lineage>
</organism>
<dbReference type="Pfam" id="PF02949">
    <property type="entry name" value="7tm_6"/>
    <property type="match status" value="2"/>
</dbReference>
<comment type="subcellular location">
    <subcellularLocation>
        <location evidence="1">Cell membrane</location>
        <topology evidence="1">Multi-pass membrane protein</topology>
    </subcellularLocation>
</comment>
<keyword evidence="4 10" id="KW-0812">Transmembrane</keyword>
<feature type="transmembrane region" description="Helical" evidence="10">
    <location>
        <begin position="651"/>
        <end position="674"/>
    </location>
</feature>
<comment type="caution">
    <text evidence="11">The sequence shown here is derived from an EMBL/GenBank/DDBJ whole genome shotgun (WGS) entry which is preliminary data.</text>
</comment>